<dbReference type="InterPro" id="IPR003594">
    <property type="entry name" value="HATPase_dom"/>
</dbReference>
<dbReference type="InterPro" id="IPR036097">
    <property type="entry name" value="HisK_dim/P_sf"/>
</dbReference>
<dbReference type="PROSITE" id="PS50113">
    <property type="entry name" value="PAC"/>
    <property type="match status" value="2"/>
</dbReference>
<dbReference type="InterPro" id="IPR000700">
    <property type="entry name" value="PAS-assoc_C"/>
</dbReference>
<dbReference type="InterPro" id="IPR003661">
    <property type="entry name" value="HisK_dim/P_dom"/>
</dbReference>
<evidence type="ECO:0000256" key="4">
    <source>
        <dbReference type="ARBA" id="ARBA00022679"/>
    </source>
</evidence>
<feature type="domain" description="Histidine kinase" evidence="7">
    <location>
        <begin position="400"/>
        <end position="616"/>
    </location>
</feature>
<keyword evidence="4 10" id="KW-0808">Transferase</keyword>
<dbReference type="EMBL" id="CADIKH010000001">
    <property type="protein sequence ID" value="CAB3746710.1"/>
    <property type="molecule type" value="Genomic_DNA"/>
</dbReference>
<dbReference type="CDD" id="cd00130">
    <property type="entry name" value="PAS"/>
    <property type="match status" value="3"/>
</dbReference>
<dbReference type="SUPFAM" id="SSF55874">
    <property type="entry name" value="ATPase domain of HSP90 chaperone/DNA topoisomerase II/histidine kinase"/>
    <property type="match status" value="1"/>
</dbReference>
<dbReference type="SUPFAM" id="SSF55785">
    <property type="entry name" value="PYP-like sensor domain (PAS domain)"/>
    <property type="match status" value="3"/>
</dbReference>
<feature type="domain" description="PAS" evidence="8">
    <location>
        <begin position="3"/>
        <end position="64"/>
    </location>
</feature>
<dbReference type="PANTHER" id="PTHR43304">
    <property type="entry name" value="PHYTOCHROME-LIKE PROTEIN CPH1"/>
    <property type="match status" value="1"/>
</dbReference>
<feature type="domain" description="PAS" evidence="8">
    <location>
        <begin position="144"/>
        <end position="203"/>
    </location>
</feature>
<dbReference type="InterPro" id="IPR000014">
    <property type="entry name" value="PAS"/>
</dbReference>
<dbReference type="Gene3D" id="3.30.450.20">
    <property type="entry name" value="PAS domain"/>
    <property type="match status" value="3"/>
</dbReference>
<dbReference type="PROSITE" id="PS50112">
    <property type="entry name" value="PAS"/>
    <property type="match status" value="3"/>
</dbReference>
<dbReference type="SMART" id="SM00388">
    <property type="entry name" value="HisKA"/>
    <property type="match status" value="1"/>
</dbReference>
<keyword evidence="5 10" id="KW-0418">Kinase</keyword>
<name>A0A6J5CX05_9BURK</name>
<dbReference type="SMART" id="SM00091">
    <property type="entry name" value="PAS"/>
    <property type="match status" value="3"/>
</dbReference>
<dbReference type="PRINTS" id="PR00344">
    <property type="entry name" value="BCTRLSENSOR"/>
</dbReference>
<dbReference type="PROSITE" id="PS50109">
    <property type="entry name" value="HIS_KIN"/>
    <property type="match status" value="1"/>
</dbReference>
<evidence type="ECO:0000256" key="3">
    <source>
        <dbReference type="ARBA" id="ARBA00022553"/>
    </source>
</evidence>
<dbReference type="CDD" id="cd00082">
    <property type="entry name" value="HisKA"/>
    <property type="match status" value="1"/>
</dbReference>
<evidence type="ECO:0000259" key="8">
    <source>
        <dbReference type="PROSITE" id="PS50112"/>
    </source>
</evidence>
<dbReference type="SUPFAM" id="SSF47384">
    <property type="entry name" value="Homodimeric domain of signal transducing histidine kinase"/>
    <property type="match status" value="1"/>
</dbReference>
<accession>A0A6J5CX05</accession>
<comment type="catalytic activity">
    <reaction evidence="1">
        <text>ATP + protein L-histidine = ADP + protein N-phospho-L-histidine.</text>
        <dbReference type="EC" id="2.7.13.3"/>
    </reaction>
</comment>
<evidence type="ECO:0000256" key="1">
    <source>
        <dbReference type="ARBA" id="ARBA00000085"/>
    </source>
</evidence>
<dbReference type="FunFam" id="3.30.450.20:FF:000099">
    <property type="entry name" value="Sensory box sensor histidine kinase"/>
    <property type="match status" value="1"/>
</dbReference>
<feature type="domain" description="PAS" evidence="8">
    <location>
        <begin position="255"/>
        <end position="326"/>
    </location>
</feature>
<dbReference type="NCBIfam" id="TIGR00229">
    <property type="entry name" value="sensory_box"/>
    <property type="match status" value="3"/>
</dbReference>
<dbReference type="AlphaFoldDB" id="A0A6J5CX05"/>
<dbReference type="InterPro" id="IPR013655">
    <property type="entry name" value="PAS_fold_3"/>
</dbReference>
<dbReference type="SMART" id="SM00086">
    <property type="entry name" value="PAC"/>
    <property type="match status" value="2"/>
</dbReference>
<dbReference type="InterPro" id="IPR001610">
    <property type="entry name" value="PAC"/>
</dbReference>
<dbReference type="InterPro" id="IPR005467">
    <property type="entry name" value="His_kinase_dom"/>
</dbReference>
<dbReference type="InterPro" id="IPR052162">
    <property type="entry name" value="Sensor_kinase/Photoreceptor"/>
</dbReference>
<proteinExistence type="predicted"/>
<dbReference type="SMART" id="SM00387">
    <property type="entry name" value="HATPase_c"/>
    <property type="match status" value="1"/>
</dbReference>
<dbReference type="EC" id="2.7.13.3" evidence="2"/>
<feature type="domain" description="PAC" evidence="9">
    <location>
        <begin position="202"/>
        <end position="254"/>
    </location>
</feature>
<feature type="domain" description="PAC" evidence="9">
    <location>
        <begin position="329"/>
        <end position="380"/>
    </location>
</feature>
<dbReference type="Proteomes" id="UP000494363">
    <property type="component" value="Unassembled WGS sequence"/>
</dbReference>
<gene>
    <name evidence="10" type="primary">sasA_1</name>
    <name evidence="10" type="ORF">LMG29542_00278</name>
</gene>
<keyword evidence="6" id="KW-0175">Coiled coil</keyword>
<dbReference type="Pfam" id="PF00512">
    <property type="entry name" value="HisKA"/>
    <property type="match status" value="1"/>
</dbReference>
<dbReference type="Pfam" id="PF02518">
    <property type="entry name" value="HATPase_c"/>
    <property type="match status" value="1"/>
</dbReference>
<keyword evidence="3" id="KW-0597">Phosphoprotein</keyword>
<sequence>MTRELDSIKLLDAAPALIWSGTPDGVATSLNAAWTRYTGRCPEELRGLGWQRLLHPDDLSTVQQCCAGAHGGNQDPRLPVRIVDARGRYQRFLLSISAHGADDGTCEGFAAAAIGLPDHELREPARCACEREPHFPWGQVPVMVWSARADGYLDFVNDRWVRFTGVSFDEAQGWGWKEAVHPDDRERAMKVWLHLLENGLEGSCECRLGSQQRGYRWCMSVVNPLRDVTGRVVRWYGAILDIEDRKRAEDALRLSEAYLTDAQRLSHTGSFALNPHTGALYWSHEMYRLYEYEADTKIDLRAVLARTHPDDIDELTRVFERIHAGDREVDTTHRLMMPDGRVKDIRLLAHPVDYKGSKSEYAGAVIDISEAKQAERRLEQAHDELAHATRVATLGELAASIAHEVSQPLAAIAANGAAGLRWLARAQPEVDEARLTVERMIKEAQRATDVVRQLRALARKDTTARHLDDVNRIVQDAVLLAKPQLARNRVVLKLELCPDLPRVVVHPVQLQQVLINLITNGSQSMEWVDAVPRVLTVSSSVNADGGVRVIVRDAGTGIAAADQEKLFSPFFTTKQDGMGMGLSICKTIIESHGGTISAGNNAGPGAQLVVELPGAATPGRPASRERTLDRADARVCGGGAR</sequence>
<evidence type="ECO:0000256" key="2">
    <source>
        <dbReference type="ARBA" id="ARBA00012438"/>
    </source>
</evidence>
<evidence type="ECO:0000259" key="9">
    <source>
        <dbReference type="PROSITE" id="PS50113"/>
    </source>
</evidence>
<dbReference type="GO" id="GO:0000155">
    <property type="term" value="F:phosphorelay sensor kinase activity"/>
    <property type="evidence" value="ECO:0007669"/>
    <property type="project" value="InterPro"/>
</dbReference>
<protein>
    <recommendedName>
        <fullName evidence="2">histidine kinase</fullName>
        <ecNumber evidence="2">2.7.13.3</ecNumber>
    </recommendedName>
</protein>
<evidence type="ECO:0000256" key="6">
    <source>
        <dbReference type="SAM" id="Coils"/>
    </source>
</evidence>
<evidence type="ECO:0000313" key="11">
    <source>
        <dbReference type="Proteomes" id="UP000494363"/>
    </source>
</evidence>
<dbReference type="InterPro" id="IPR004358">
    <property type="entry name" value="Sig_transdc_His_kin-like_C"/>
</dbReference>
<dbReference type="InterPro" id="IPR035965">
    <property type="entry name" value="PAS-like_dom_sf"/>
</dbReference>
<dbReference type="RefSeq" id="WP_175224380.1">
    <property type="nucleotide sequence ID" value="NZ_CADIKH010000001.1"/>
</dbReference>
<dbReference type="InterPro" id="IPR036890">
    <property type="entry name" value="HATPase_C_sf"/>
</dbReference>
<dbReference type="Gene3D" id="1.10.287.130">
    <property type="match status" value="1"/>
</dbReference>
<dbReference type="PANTHER" id="PTHR43304:SF1">
    <property type="entry name" value="PAC DOMAIN-CONTAINING PROTEIN"/>
    <property type="match status" value="1"/>
</dbReference>
<dbReference type="Pfam" id="PF08447">
    <property type="entry name" value="PAS_3"/>
    <property type="match status" value="3"/>
</dbReference>
<dbReference type="Gene3D" id="3.30.565.10">
    <property type="entry name" value="Histidine kinase-like ATPase, C-terminal domain"/>
    <property type="match status" value="1"/>
</dbReference>
<evidence type="ECO:0000259" key="7">
    <source>
        <dbReference type="PROSITE" id="PS50109"/>
    </source>
</evidence>
<feature type="coiled-coil region" evidence="6">
    <location>
        <begin position="430"/>
        <end position="457"/>
    </location>
</feature>
<organism evidence="10 11">
    <name type="scientific">Paraburkholderia humisilvae</name>
    <dbReference type="NCBI Taxonomy" id="627669"/>
    <lineage>
        <taxon>Bacteria</taxon>
        <taxon>Pseudomonadati</taxon>
        <taxon>Pseudomonadota</taxon>
        <taxon>Betaproteobacteria</taxon>
        <taxon>Burkholderiales</taxon>
        <taxon>Burkholderiaceae</taxon>
        <taxon>Paraburkholderia</taxon>
    </lineage>
</organism>
<keyword evidence="11" id="KW-1185">Reference proteome</keyword>
<evidence type="ECO:0000256" key="5">
    <source>
        <dbReference type="ARBA" id="ARBA00022777"/>
    </source>
</evidence>
<evidence type="ECO:0000313" key="10">
    <source>
        <dbReference type="EMBL" id="CAB3746710.1"/>
    </source>
</evidence>
<reference evidence="10 11" key="1">
    <citation type="submission" date="2020-04" db="EMBL/GenBank/DDBJ databases">
        <authorList>
            <person name="De Canck E."/>
        </authorList>
    </citation>
    <scope>NUCLEOTIDE SEQUENCE [LARGE SCALE GENOMIC DNA]</scope>
    <source>
        <strain evidence="10 11">LMG 29542</strain>
    </source>
</reference>